<dbReference type="EMBL" id="CM034399">
    <property type="protein sequence ID" value="KAJ0176576.1"/>
    <property type="molecule type" value="Genomic_DNA"/>
</dbReference>
<accession>A0ACC1CY95</accession>
<reference evidence="1 2" key="1">
    <citation type="journal article" date="2021" name="Front. Genet.">
        <title>Chromosome-Level Genome Assembly Reveals Significant Gene Expansion in the Toll and IMD Signaling Pathways of Dendrolimus kikuchii.</title>
        <authorList>
            <person name="Zhou J."/>
            <person name="Wu P."/>
            <person name="Xiong Z."/>
            <person name="Liu N."/>
            <person name="Zhao N."/>
            <person name="Ji M."/>
            <person name="Qiu Y."/>
            <person name="Yang B."/>
        </authorList>
    </citation>
    <scope>NUCLEOTIDE SEQUENCE [LARGE SCALE GENOMIC DNA]</scope>
    <source>
        <strain evidence="1">Ann1</strain>
    </source>
</reference>
<proteinExistence type="predicted"/>
<gene>
    <name evidence="1" type="ORF">K1T71_007755</name>
</gene>
<evidence type="ECO:0000313" key="1">
    <source>
        <dbReference type="EMBL" id="KAJ0176576.1"/>
    </source>
</evidence>
<evidence type="ECO:0000313" key="2">
    <source>
        <dbReference type="Proteomes" id="UP000824533"/>
    </source>
</evidence>
<comment type="caution">
    <text evidence="1">The sequence shown here is derived from an EMBL/GenBank/DDBJ whole genome shotgun (WGS) entry which is preliminary data.</text>
</comment>
<dbReference type="Proteomes" id="UP000824533">
    <property type="component" value="Linkage Group LG13"/>
</dbReference>
<keyword evidence="2" id="KW-1185">Reference proteome</keyword>
<name>A0ACC1CY95_9NEOP</name>
<protein>
    <submittedName>
        <fullName evidence="1">Uncharacterized protein</fullName>
    </submittedName>
</protein>
<sequence length="1627" mass="185836">MSYFEFSIPLQKDELLESHAGQYHVEAIVQPRLLLSKLQDAARAYNTEGVDYILEHFDTYFSIIVHGTKLEWNIINKGFDHIMRAVKNLCNHLELILQEQEIDSDVRTKNLNITKMIMYLFTHIMKTKDTKLAADNSTKLTLGKKGKKQADTEELQDWTEADKEAALNTLHLVLIQPLFKLWDPPLAEDNFVSMVAEPCYKAIEEQIIKVKAVRETVFQVLGVLIKKYNHAASCLIKLVQILQRVEHAVLPICAGVIQLTKDFGLNTFGPQMAREIAEALATSDDENANTGAEQGAARNCGQLLLELTKELPKEMTNAIATLQPYLGSDEAYTLRICVLGMMCEVLSVELKGEGLTDEQRIQRDDFLDDLYEHMHDVSAYVRHKVLQYWCQLQRESCIPVSRQRTVLERGIGRLKDKAALVRKAAIHLLKIFLECNPFSAQLKLDILEKQLEEEQKKLNDLQNKVNQFNLDPNPELVKKWDKIEKEVISEIKKNLEIPTQYEQELSQSTLNHIYDSIRRDLRQKNYYKAYLIIKHTERQHPEAKLLRCSMEKSDQIEYFVALLRNVFIIPERRQSVCDNELALYKRIEEKESIVAYLQETVHFSRLVSEAVPMINSLLLSKQSGDVNEAIGFFTTAHHFNIESAKTGVANMLLLVWSSDQDKREAVERAYREMYLECDVKAERARAFTIANKLVALMSHVDIGSALALEQLVGKWVEKGDITHSIIQVFWEMFLKKIDGTTDMDSYAALSILVMIANSKPSVALANIEVIQTHGLKADYRSRNLSAQLLKALAKKNQRYPADHPLFTSLSDSLIETFTKFEKFELFASNCIDLIYNICDTPEIVCERLIIALRKEIEETKVKDGEDEEDCYPTILLTRYVFVLGHIAHQQFIYLDISIYSELRRRNQIREDRKIEEKLKKKANNFATPGKRGRVDDLRRQTLMNLSNASASSRTQRSASVTSNKNPSTNTTVTEDEAGLEGAVADDADAEYVRNVCENDIVGPHTPLARYIPVLRRLLTNPGKSATLLQAASAISFTRFMLVSSAVCEDGLQLMLTVLIKSGNMYLRKTFTIAFADLTLRFPNLTQPWTHHIYQILYDEELQVRQCVAKMLSFLVLHEMVRVKGQIADMALCCADQDPNMAAMTKLFFKQLSQKGNALYNVMPDIISRLSDPELNVPEEKYRVIMKYITSLIQKDRQMEALVEKLCQRFKISREERQWRDLAYCLSLFTYNERSLRKLIENIDCYKDKVHCKGVMDCFNTIMNNTSKMARNELKTLVTELGDKIEECFAVREGESEEGGAREGLEEEQESRGNEVARATPKRKAAPRRNRRRSSSSADENEPPNHVRTPISARKSSRKVATRCNKVTCDDSVSWSIEFSDYNPPNHTASSIIGKPWADPDIRDPNFKPNWNSLDGNISRISYMGTYTIKDGYPLNPIGRTGITGRGILGRWGPNHAADPVVTRWKRLDNGSIAVNNEKKEILQFVGIKRGDTGEWALPGGMVDPGEKVTATAIREFREEAVNSFSMSKEEITTWEKKFEQFFNEGEVIYEGYIDDRRNTDNSWMESVAYNFHDEDGSSVGKLKLHAGDDAVGVRWIDITPELILYASHKDIVMKVLKRRLDSVARLK</sequence>
<organism evidence="1 2">
    <name type="scientific">Dendrolimus kikuchii</name>
    <dbReference type="NCBI Taxonomy" id="765133"/>
    <lineage>
        <taxon>Eukaryota</taxon>
        <taxon>Metazoa</taxon>
        <taxon>Ecdysozoa</taxon>
        <taxon>Arthropoda</taxon>
        <taxon>Hexapoda</taxon>
        <taxon>Insecta</taxon>
        <taxon>Pterygota</taxon>
        <taxon>Neoptera</taxon>
        <taxon>Endopterygota</taxon>
        <taxon>Lepidoptera</taxon>
        <taxon>Glossata</taxon>
        <taxon>Ditrysia</taxon>
        <taxon>Bombycoidea</taxon>
        <taxon>Lasiocampidae</taxon>
        <taxon>Dendrolimus</taxon>
    </lineage>
</organism>